<evidence type="ECO:0000313" key="7">
    <source>
        <dbReference type="Proteomes" id="UP000683360"/>
    </source>
</evidence>
<evidence type="ECO:0000256" key="1">
    <source>
        <dbReference type="ARBA" id="ARBA00001968"/>
    </source>
</evidence>
<comment type="cofactor">
    <cofactor evidence="1">
        <name>a divalent metal cation</name>
        <dbReference type="ChEBI" id="CHEBI:60240"/>
    </cofactor>
</comment>
<gene>
    <name evidence="6" type="ORF">MEDL_26654</name>
</gene>
<feature type="domain" description="DDE Tnp4" evidence="4">
    <location>
        <begin position="316"/>
        <end position="439"/>
    </location>
</feature>
<feature type="compositionally biased region" description="Low complexity" evidence="3">
    <location>
        <begin position="25"/>
        <end position="38"/>
    </location>
</feature>
<organism evidence="6 7">
    <name type="scientific">Mytilus edulis</name>
    <name type="common">Blue mussel</name>
    <dbReference type="NCBI Taxonomy" id="6550"/>
    <lineage>
        <taxon>Eukaryota</taxon>
        <taxon>Metazoa</taxon>
        <taxon>Spiralia</taxon>
        <taxon>Lophotrochozoa</taxon>
        <taxon>Mollusca</taxon>
        <taxon>Bivalvia</taxon>
        <taxon>Autobranchia</taxon>
        <taxon>Pteriomorphia</taxon>
        <taxon>Mytilida</taxon>
        <taxon>Mytiloidea</taxon>
        <taxon>Mytilidae</taxon>
        <taxon>Mytilinae</taxon>
        <taxon>Mytilus</taxon>
    </lineage>
</organism>
<dbReference type="Proteomes" id="UP000683360">
    <property type="component" value="Unassembled WGS sequence"/>
</dbReference>
<reference evidence="6" key="1">
    <citation type="submission" date="2021-03" db="EMBL/GenBank/DDBJ databases">
        <authorList>
            <person name="Bekaert M."/>
        </authorList>
    </citation>
    <scope>NUCLEOTIDE SEQUENCE</scope>
</reference>
<dbReference type="GO" id="GO:0005801">
    <property type="term" value="C:cis-Golgi network"/>
    <property type="evidence" value="ECO:0007669"/>
    <property type="project" value="InterPro"/>
</dbReference>
<dbReference type="EMBL" id="CAJPWZ010001310">
    <property type="protein sequence ID" value="CAG2212714.1"/>
    <property type="molecule type" value="Genomic_DNA"/>
</dbReference>
<evidence type="ECO:0000259" key="4">
    <source>
        <dbReference type="Pfam" id="PF13359"/>
    </source>
</evidence>
<dbReference type="AlphaFoldDB" id="A0A8S3S6W2"/>
<evidence type="ECO:0000313" key="6">
    <source>
        <dbReference type="EMBL" id="CAG2212714.1"/>
    </source>
</evidence>
<feature type="compositionally biased region" description="Polar residues" evidence="3">
    <location>
        <begin position="39"/>
        <end position="51"/>
    </location>
</feature>
<dbReference type="GO" id="GO:0017119">
    <property type="term" value="C:Golgi transport complex"/>
    <property type="evidence" value="ECO:0007669"/>
    <property type="project" value="TreeGrafter"/>
</dbReference>
<proteinExistence type="predicted"/>
<dbReference type="InterPro" id="IPR007265">
    <property type="entry name" value="COG_su3"/>
</dbReference>
<dbReference type="InterPro" id="IPR048685">
    <property type="entry name" value="COG3_C"/>
</dbReference>
<dbReference type="OrthoDB" id="5964668at2759"/>
<dbReference type="GO" id="GO:0016787">
    <property type="term" value="F:hydrolase activity"/>
    <property type="evidence" value="ECO:0007669"/>
    <property type="project" value="UniProtKB-KW"/>
</dbReference>
<keyword evidence="2" id="KW-0479">Metal-binding</keyword>
<dbReference type="EC" id="3.1.-.-" evidence="6"/>
<dbReference type="PANTHER" id="PTHR13302:SF8">
    <property type="entry name" value="CONSERVED OLIGOMERIC GOLGI COMPLEX SUBUNIT 3"/>
    <property type="match status" value="1"/>
</dbReference>
<name>A0A8S3S6W2_MYTED</name>
<accession>A0A8S3S6W2</accession>
<sequence>MMESIAESIKNESKKGHRRSGSNASSTTGHSRSGSTVSATSQEVADITTNGQVQETSFKEIDISSDSGRTTPMTMPMSPADLHGMWYPTVRRTLVTLSKLYRCIDRTTFQGLSQEALQSCIASLKIAKEGIIKRKTKTDGQLFLVKHLLILREQIAPFHADFTIRETSLDFSKFKVLGFHVPQNQPKKYRERMLTINDLTDRELRARYRFGRAGLEFITDIVRADIEHPTKRSKALSPEMQVLIALRYYATGSFMQVVGDTVGVDKSTVSRCITRVSTVLASKAGDFIKWPSEDRKREIKNGYYENGGFPGVIGCIDGTHARIQAPAQDEPSFVNRKGYHSINVQAICDHEGRFTNLVARWPGSVHDSHILRCSKILEHLELTHKRVEDGIVLGDSGYGCKSFLMTPFMRPTEDCHERFNRAHTKTRCCIERTFGWWKKDSTVYILEYVFTQKRLAL</sequence>
<dbReference type="GO" id="GO:0006886">
    <property type="term" value="P:intracellular protein transport"/>
    <property type="evidence" value="ECO:0007669"/>
    <property type="project" value="InterPro"/>
</dbReference>
<feature type="domain" description="Conserved oligomeric Golgi complex subunit 3 C-terminal" evidence="5">
    <location>
        <begin position="65"/>
        <end position="173"/>
    </location>
</feature>
<evidence type="ECO:0000256" key="3">
    <source>
        <dbReference type="SAM" id="MobiDB-lite"/>
    </source>
</evidence>
<keyword evidence="7" id="KW-1185">Reference proteome</keyword>
<evidence type="ECO:0000256" key="2">
    <source>
        <dbReference type="ARBA" id="ARBA00022723"/>
    </source>
</evidence>
<dbReference type="Pfam" id="PF20671">
    <property type="entry name" value="COG3_C"/>
    <property type="match status" value="1"/>
</dbReference>
<dbReference type="GO" id="GO:0006891">
    <property type="term" value="P:intra-Golgi vesicle-mediated transport"/>
    <property type="evidence" value="ECO:0007669"/>
    <property type="project" value="TreeGrafter"/>
</dbReference>
<dbReference type="GO" id="GO:0016020">
    <property type="term" value="C:membrane"/>
    <property type="evidence" value="ECO:0007669"/>
    <property type="project" value="InterPro"/>
</dbReference>
<dbReference type="InterPro" id="IPR027806">
    <property type="entry name" value="HARBI1_dom"/>
</dbReference>
<dbReference type="GO" id="GO:0046872">
    <property type="term" value="F:metal ion binding"/>
    <property type="evidence" value="ECO:0007669"/>
    <property type="project" value="UniProtKB-KW"/>
</dbReference>
<dbReference type="GO" id="GO:0007030">
    <property type="term" value="P:Golgi organization"/>
    <property type="evidence" value="ECO:0007669"/>
    <property type="project" value="TreeGrafter"/>
</dbReference>
<dbReference type="Pfam" id="PF13359">
    <property type="entry name" value="DDE_Tnp_4"/>
    <property type="match status" value="1"/>
</dbReference>
<dbReference type="PANTHER" id="PTHR13302">
    <property type="entry name" value="CONSERVED OLIGOMERIC GOLGI COMPLEX COMPONENT 3"/>
    <property type="match status" value="1"/>
</dbReference>
<comment type="caution">
    <text evidence="6">The sequence shown here is derived from an EMBL/GenBank/DDBJ whole genome shotgun (WGS) entry which is preliminary data.</text>
</comment>
<protein>
    <submittedName>
        <fullName evidence="6">HARBI1</fullName>
        <ecNumber evidence="6">3.1.-.-</ecNumber>
    </submittedName>
</protein>
<evidence type="ECO:0000259" key="5">
    <source>
        <dbReference type="Pfam" id="PF20671"/>
    </source>
</evidence>
<feature type="region of interest" description="Disordered" evidence="3">
    <location>
        <begin position="1"/>
        <end position="51"/>
    </location>
</feature>
<keyword evidence="6" id="KW-0378">Hydrolase</keyword>